<dbReference type="EMBL" id="SDOX01000121">
    <property type="protein sequence ID" value="TFJ82029.1"/>
    <property type="molecule type" value="Genomic_DNA"/>
</dbReference>
<proteinExistence type="predicted"/>
<evidence type="ECO:0000259" key="5">
    <source>
        <dbReference type="PROSITE" id="PS50215"/>
    </source>
</evidence>
<evidence type="ECO:0000259" key="4">
    <source>
        <dbReference type="PROSITE" id="PS50214"/>
    </source>
</evidence>
<dbReference type="InterPro" id="IPR001590">
    <property type="entry name" value="Peptidase_M12B"/>
</dbReference>
<feature type="transmembrane region" description="Helical" evidence="3">
    <location>
        <begin position="1755"/>
        <end position="1777"/>
    </location>
</feature>
<dbReference type="GO" id="GO:0004222">
    <property type="term" value="F:metalloendopeptidase activity"/>
    <property type="evidence" value="ECO:0007669"/>
    <property type="project" value="InterPro"/>
</dbReference>
<feature type="domain" description="Disintegrin" evidence="4">
    <location>
        <begin position="530"/>
        <end position="602"/>
    </location>
</feature>
<dbReference type="Gene3D" id="4.10.70.10">
    <property type="entry name" value="Disintegrin domain"/>
    <property type="match status" value="1"/>
</dbReference>
<feature type="region of interest" description="Disordered" evidence="2">
    <location>
        <begin position="672"/>
        <end position="781"/>
    </location>
</feature>
<evidence type="ECO:0000256" key="3">
    <source>
        <dbReference type="SAM" id="Phobius"/>
    </source>
</evidence>
<feature type="compositionally biased region" description="Low complexity" evidence="2">
    <location>
        <begin position="761"/>
        <end position="781"/>
    </location>
</feature>
<dbReference type="OrthoDB" id="5951731at2759"/>
<dbReference type="PROSITE" id="PS50215">
    <property type="entry name" value="ADAM_MEPRO"/>
    <property type="match status" value="1"/>
</dbReference>
<dbReference type="PROSITE" id="PS50214">
    <property type="entry name" value="DISINTEGRIN_2"/>
    <property type="match status" value="1"/>
</dbReference>
<feature type="region of interest" description="Disordered" evidence="2">
    <location>
        <begin position="370"/>
        <end position="407"/>
    </location>
</feature>
<sequence length="1793" mass="193291">MVLQIKLRGIGIAATAMVLVGLHINAGPCAFVAHAHPGHQGRTHKHDGTTPHRHLLSAEPVPYVDLRSLPEPQAAPGQRVGKRRLLHEVEDEADAELEAPYGRRLSLHFEAFGRSHDAELHLHDALFDAGAVTRYTLEDGDEVVERPQAVSYRGRFLDGGWIRATVHDHDVIQAMWLDKIHGQVSMLVPAHQYERTIPSVAQRASEKGGKMLAFHLQDMDHSEHDRELLSQWLGHHIMRPDPRETVPEMPFSGVGSAEHGPSTRNASTANDARALGTLTSIFMNALANSNSPYGLMTGCPSIMYRAPVGIAADAGFTKRLTGLGSTTRNVRAAVQRVNADIQNQMNIVNFLYVDMGNVFLTLGETLVRTAPGGDDWNQEPRDPEALTGASRRQNGCPMSRSSRDDSDYQDLLDSFGAWRSRLPPSRRYAVWHLLTNCFPAPGTVGLAYIGATCSTNNIGVGWTGLQNEATFMTMAHELGHNMGAYHSMNTGGVMSYDPVTEKEYSLEGNNPTEVCNHVTSVKGVCYDVLTPECGNGVLEPGEECDDTSGCCDLKTCKLAREAMCTPGLDPACCTADCKFLPTTTGCNVPGGPETGYCYNGYCRFNRLAAAYSNLQGCNAPPENACKEHVRFEGGACSNTDKNFQMSGFDMPNGAFCNKALNRVCSKGECVRRAAPGPSPKPSPTRAPSRAPSRNPTKPPRPSPTRIPTRAPTRRPARQPTRRPTRAPTQRPGPFQWPPRSVVRGLGGSSPSLLGRREGRSRSASLPSLSMRSPSRAPSRVPSLAEVVRHELLEETHGLGFEEDDDLWHRSLQEGSGKAGAESGPRVTIANPGVGETFYNGAVALIRWTSNVEVGEVDILLSDGTAILTGAPAGGFNGTHQWIVKAKPSAKYTVTVVAHPVDGSPVLEDESEIFDIQDQTTVVVTAPVQDAVVFEGEESKITWTTHTSGALTNVAISIMAADTEEEVISFGSQPNTGVFRWVPSSNLPTGLAFVQLHYSPSSKPNVTVRGPVFRLHEAAPEGVVTVLAPNLDEKLESGKISKIMWSSPAELTVASIYLVQPLTGLSALVHAGTDDNLYMWEVGLLANGSHATAGSGYQVQVFDATASGDRVMNATSHPFSIFVPQPHVTITSIFDGQDGAMWVRGREARITFKASDPSDTLTLEVQDENSAVVFVVTTDAQVSEGTFNYSVPFAAPPSDCFSCFLVAVSNLYPSLYHIFPTPFSIGSFEHSDLANDQTFMALSLTSPSEGAAFPRGSQMAVMWTGILIPGVVILLNNLTSATVSALGTVENTGLFQWDIPLDPWAVGEYELSLRGARSGLATPTVSFTIVDPLSVEASLVLVPDPPLPEVWSEGDLIALTYKSEGLSEPVHVQVYSDKLGVLANITDTAPTSGTFHFIAPAPPQDPVDDAYVVLSTPGGARAQSAPFVYFQAQGVFDVAVPAASLVKGLPYRVSWAAAGIPFPVVVSLYSGTADRVTVTGQDCVPWRNAAGIHYTGCVLSYDLTSEMCATKVDEDGLWVAGGQCQPVSATFKLVHHIVDPTAPVPSTDEFTIMKLPVSTYELPSAGKHYRVVVAAAKAGNKQEARSTDFVIENPSVQLAFSIFQIDLGIPLNTIRDILLAFVAIVLGVDPSRLGVDMNPVRDVASRGLTQYRVVTIIRANAESTETPALEAALGFVSQWTDPDSLLHQAIDAQLIKLDEVTLPTVELLTKNDTKSVAKLLSPTNKSDMKAHEDGSISIEGHDTERALRKVLRPWKYVAPGIGVLFAAINLVFLSIYILRRQRPRSTLRVQSSTT</sequence>
<dbReference type="SUPFAM" id="SSF55486">
    <property type="entry name" value="Metalloproteases ('zincins'), catalytic domain"/>
    <property type="match status" value="1"/>
</dbReference>
<feature type="region of interest" description="Disordered" evidence="2">
    <location>
        <begin position="244"/>
        <end position="268"/>
    </location>
</feature>
<dbReference type="SMART" id="SM00050">
    <property type="entry name" value="DISIN"/>
    <property type="match status" value="1"/>
</dbReference>
<protein>
    <recommendedName>
        <fullName evidence="8">Peptidase M12B domain-containing protein</fullName>
    </recommendedName>
</protein>
<feature type="compositionally biased region" description="Basic residues" evidence="2">
    <location>
        <begin position="711"/>
        <end position="724"/>
    </location>
</feature>
<dbReference type="GO" id="GO:0006508">
    <property type="term" value="P:proteolysis"/>
    <property type="evidence" value="ECO:0007669"/>
    <property type="project" value="InterPro"/>
</dbReference>
<keyword evidence="3" id="KW-0472">Membrane</keyword>
<dbReference type="InterPro" id="IPR024079">
    <property type="entry name" value="MetalloPept_cat_dom_sf"/>
</dbReference>
<feature type="compositionally biased region" description="Low complexity" evidence="2">
    <location>
        <begin position="725"/>
        <end position="753"/>
    </location>
</feature>
<keyword evidence="3" id="KW-0812">Transmembrane</keyword>
<dbReference type="PANTHER" id="PTHR11905:SF159">
    <property type="entry name" value="ADAM METALLOPROTEASE"/>
    <property type="match status" value="1"/>
</dbReference>
<comment type="caution">
    <text evidence="6">The sequence shown here is derived from an EMBL/GenBank/DDBJ whole genome shotgun (WGS) entry which is preliminary data.</text>
</comment>
<reference evidence="6 7" key="1">
    <citation type="submission" date="2019-01" db="EMBL/GenBank/DDBJ databases">
        <title>Nuclear Genome Assembly of the Microalgal Biofuel strain Nannochloropsis salina CCMP1776.</title>
        <authorList>
            <person name="Hovde B."/>
        </authorList>
    </citation>
    <scope>NUCLEOTIDE SEQUENCE [LARGE SCALE GENOMIC DNA]</scope>
    <source>
        <strain evidence="6 7">CCMP1776</strain>
    </source>
</reference>
<dbReference type="Pfam" id="PF13688">
    <property type="entry name" value="Reprolysin_5"/>
    <property type="match status" value="1"/>
</dbReference>
<feature type="active site" evidence="1">
    <location>
        <position position="477"/>
    </location>
</feature>
<keyword evidence="1" id="KW-0862">Zinc</keyword>
<keyword evidence="7" id="KW-1185">Reference proteome</keyword>
<dbReference type="PANTHER" id="PTHR11905">
    <property type="entry name" value="ADAM A DISINTEGRIN AND METALLOPROTEASE DOMAIN"/>
    <property type="match status" value="1"/>
</dbReference>
<dbReference type="InterPro" id="IPR036436">
    <property type="entry name" value="Disintegrin_dom_sf"/>
</dbReference>
<feature type="binding site" evidence="1">
    <location>
        <position position="476"/>
    </location>
    <ligand>
        <name>Zn(2+)</name>
        <dbReference type="ChEBI" id="CHEBI:29105"/>
        <note>catalytic</note>
    </ligand>
</feature>
<keyword evidence="3" id="KW-1133">Transmembrane helix</keyword>
<keyword evidence="1" id="KW-0479">Metal-binding</keyword>
<feature type="binding site" evidence="1">
    <location>
        <position position="486"/>
    </location>
    <ligand>
        <name>Zn(2+)</name>
        <dbReference type="ChEBI" id="CHEBI:29105"/>
        <note>catalytic</note>
    </ligand>
</feature>
<evidence type="ECO:0000256" key="2">
    <source>
        <dbReference type="SAM" id="MobiDB-lite"/>
    </source>
</evidence>
<feature type="domain" description="Peptidase M12B" evidence="5">
    <location>
        <begin position="406"/>
        <end position="487"/>
    </location>
</feature>
<comment type="caution">
    <text evidence="1">Lacks conserved residue(s) required for the propagation of feature annotation.</text>
</comment>
<dbReference type="InterPro" id="IPR001762">
    <property type="entry name" value="Disintegrin_dom"/>
</dbReference>
<evidence type="ECO:0000256" key="1">
    <source>
        <dbReference type="PROSITE-ProRule" id="PRU00276"/>
    </source>
</evidence>
<dbReference type="Gene3D" id="3.40.390.10">
    <property type="entry name" value="Collagenase (Catalytic Domain)"/>
    <property type="match status" value="1"/>
</dbReference>
<evidence type="ECO:0000313" key="7">
    <source>
        <dbReference type="Proteomes" id="UP000355283"/>
    </source>
</evidence>
<dbReference type="Proteomes" id="UP000355283">
    <property type="component" value="Unassembled WGS sequence"/>
</dbReference>
<feature type="compositionally biased region" description="Low complexity" evidence="2">
    <location>
        <begin position="685"/>
        <end position="695"/>
    </location>
</feature>
<organism evidence="6 7">
    <name type="scientific">Nannochloropsis salina CCMP1776</name>
    <dbReference type="NCBI Taxonomy" id="1027361"/>
    <lineage>
        <taxon>Eukaryota</taxon>
        <taxon>Sar</taxon>
        <taxon>Stramenopiles</taxon>
        <taxon>Ochrophyta</taxon>
        <taxon>Eustigmatophyceae</taxon>
        <taxon>Eustigmatales</taxon>
        <taxon>Monodopsidaceae</taxon>
        <taxon>Microchloropsis</taxon>
        <taxon>Microchloropsis salina</taxon>
    </lineage>
</organism>
<accession>A0A4D9CZV7</accession>
<name>A0A4D9CZV7_9STRA</name>
<dbReference type="GO" id="GO:0046872">
    <property type="term" value="F:metal ion binding"/>
    <property type="evidence" value="ECO:0007669"/>
    <property type="project" value="UniProtKB-KW"/>
</dbReference>
<evidence type="ECO:0000313" key="6">
    <source>
        <dbReference type="EMBL" id="TFJ82029.1"/>
    </source>
</evidence>
<feature type="binding site" evidence="1">
    <location>
        <position position="480"/>
    </location>
    <ligand>
        <name>Zn(2+)</name>
        <dbReference type="ChEBI" id="CHEBI:29105"/>
        <note>catalytic</note>
    </ligand>
</feature>
<evidence type="ECO:0008006" key="8">
    <source>
        <dbReference type="Google" id="ProtNLM"/>
    </source>
</evidence>
<gene>
    <name evidence="6" type="ORF">NSK_006697</name>
</gene>